<gene>
    <name evidence="1" type="ORF">PSR33_09405</name>
</gene>
<dbReference type="Proteomes" id="UP001215533">
    <property type="component" value="Plasmid p1_CACC879"/>
</dbReference>
<dbReference type="AlphaFoldDB" id="A0AAJ5RFV2"/>
<reference evidence="1" key="1">
    <citation type="submission" date="2023-02" db="EMBL/GenBank/DDBJ databases">
        <title>Complete genome sequence of Lactobacillus curvatus CACC879 isolated from Pig feces.</title>
        <authorList>
            <person name="Park S."/>
            <person name="Park M.A."/>
            <person name="Kim D.-H."/>
            <person name="Kim Y."/>
        </authorList>
    </citation>
    <scope>NUCLEOTIDE SEQUENCE</scope>
    <source>
        <strain evidence="1">Curvatus</strain>
        <plasmid evidence="1">p1_CACC879</plasmid>
    </source>
</reference>
<accession>A0AAJ5RFV2</accession>
<evidence type="ECO:0000313" key="2">
    <source>
        <dbReference type="Proteomes" id="UP001215533"/>
    </source>
</evidence>
<protein>
    <submittedName>
        <fullName evidence="1">Uncharacterized protein</fullName>
    </submittedName>
</protein>
<sequence>MHFNSKKTSMTQDIIENAIKPDKRYWNGKVPTLQVEFHKEISYQLTLQKHLLEILWLSKKYPNSGSIKRALTDFYKRLDSIEKIEHDTLPLISILTDIVSNNPNTIPIGIAVMSRVLSKGELINIDGEIEEIVQRISRKLEGTPDMNFLQIWLQRLSLTSNSEVKW</sequence>
<proteinExistence type="predicted"/>
<dbReference type="EMBL" id="CP117684">
    <property type="protein sequence ID" value="WDC92776.1"/>
    <property type="molecule type" value="Genomic_DNA"/>
</dbReference>
<keyword evidence="1" id="KW-0614">Plasmid</keyword>
<evidence type="ECO:0000313" key="1">
    <source>
        <dbReference type="EMBL" id="WDC92776.1"/>
    </source>
</evidence>
<name>A0AAJ5RFV2_LATCU</name>
<organism evidence="1 2">
    <name type="scientific">Latilactobacillus curvatus</name>
    <name type="common">Lactobacillus curvatus</name>
    <dbReference type="NCBI Taxonomy" id="28038"/>
    <lineage>
        <taxon>Bacteria</taxon>
        <taxon>Bacillati</taxon>
        <taxon>Bacillota</taxon>
        <taxon>Bacilli</taxon>
        <taxon>Lactobacillales</taxon>
        <taxon>Lactobacillaceae</taxon>
        <taxon>Latilactobacillus</taxon>
    </lineage>
</organism>
<geneLocation type="plasmid" evidence="1 2">
    <name>p1_CACC879</name>
</geneLocation>